<evidence type="ECO:0000313" key="2">
    <source>
        <dbReference type="EMBL" id="CAF4175544.1"/>
    </source>
</evidence>
<dbReference type="Proteomes" id="UP000682733">
    <property type="component" value="Unassembled WGS sequence"/>
</dbReference>
<dbReference type="AlphaFoldDB" id="A0A8S2F8H5"/>
<dbReference type="EMBL" id="CAJNOK010023675">
    <property type="protein sequence ID" value="CAF1366082.1"/>
    <property type="molecule type" value="Genomic_DNA"/>
</dbReference>
<organism evidence="1 3">
    <name type="scientific">Didymodactylos carnosus</name>
    <dbReference type="NCBI Taxonomy" id="1234261"/>
    <lineage>
        <taxon>Eukaryota</taxon>
        <taxon>Metazoa</taxon>
        <taxon>Spiralia</taxon>
        <taxon>Gnathifera</taxon>
        <taxon>Rotifera</taxon>
        <taxon>Eurotatoria</taxon>
        <taxon>Bdelloidea</taxon>
        <taxon>Philodinida</taxon>
        <taxon>Philodinidae</taxon>
        <taxon>Didymodactylos</taxon>
    </lineage>
</organism>
<dbReference type="Proteomes" id="UP000677228">
    <property type="component" value="Unassembled WGS sequence"/>
</dbReference>
<protein>
    <submittedName>
        <fullName evidence="1">Uncharacterized protein</fullName>
    </submittedName>
</protein>
<evidence type="ECO:0000313" key="3">
    <source>
        <dbReference type="Proteomes" id="UP000677228"/>
    </source>
</evidence>
<evidence type="ECO:0000313" key="1">
    <source>
        <dbReference type="EMBL" id="CAF1366082.1"/>
    </source>
</evidence>
<proteinExistence type="predicted"/>
<name>A0A8S2F8H5_9BILA</name>
<dbReference type="EMBL" id="CAJOBA010045336">
    <property type="protein sequence ID" value="CAF4175544.1"/>
    <property type="molecule type" value="Genomic_DNA"/>
</dbReference>
<gene>
    <name evidence="1" type="ORF">OVA965_LOCUS31454</name>
    <name evidence="2" type="ORF">TMI583_LOCUS32284</name>
</gene>
<comment type="caution">
    <text evidence="1">The sequence shown here is derived from an EMBL/GenBank/DDBJ whole genome shotgun (WGS) entry which is preliminary data.</text>
</comment>
<sequence>MVYTKSINVLNAVQQLGTCCPQACEQESRVATDQLLSILVEEFLLGYSHTSSILSSTNGLFGLELTFTNDKLIELARNEREMDYKLYSTDLLEKWIEQIRHQWPCVQIGQLDKDSYGYSKVTLAYLSCNIEFYLHSDDWVFEIGATPMTSAIVEKNLLLIQQTIFDTASAIGLKPHRRIGGGHFHLDKETHFGKDNSVLFRNFLVDLMNRPELFLGGLSLDLLNAPPLAILSKEQQEAFG</sequence>
<reference evidence="1" key="1">
    <citation type="submission" date="2021-02" db="EMBL/GenBank/DDBJ databases">
        <authorList>
            <person name="Nowell W R."/>
        </authorList>
    </citation>
    <scope>NUCLEOTIDE SEQUENCE</scope>
</reference>
<accession>A0A8S2F8H5</accession>